<dbReference type="InterPro" id="IPR013012">
    <property type="entry name" value="PTS_EIIB_3"/>
</dbReference>
<dbReference type="InterPro" id="IPR036095">
    <property type="entry name" value="PTS_EIIB-like_sf"/>
</dbReference>
<keyword evidence="6" id="KW-0418">Kinase</keyword>
<reference evidence="7" key="1">
    <citation type="submission" date="2021-09" db="EMBL/GenBank/DDBJ databases">
        <title>Lactobacillus species from Apis mellifera, Switzerland.</title>
        <authorList>
            <person name="Pfister J."/>
            <person name="Brown A."/>
            <person name="Neumann P."/>
            <person name="Collaud A."/>
            <person name="Retschnig G."/>
            <person name="Perreten V."/>
        </authorList>
    </citation>
    <scope>NUCLEOTIDE SEQUENCE</scope>
    <source>
        <strain evidence="7">IBH002</strain>
    </source>
</reference>
<evidence type="ECO:0000256" key="5">
    <source>
        <dbReference type="ARBA" id="ARBA00022683"/>
    </source>
</evidence>
<evidence type="ECO:0000256" key="6">
    <source>
        <dbReference type="ARBA" id="ARBA00022777"/>
    </source>
</evidence>
<proteinExistence type="predicted"/>
<dbReference type="Proteomes" id="UP001164557">
    <property type="component" value="Chromosome"/>
</dbReference>
<keyword evidence="8" id="KW-1185">Reference proteome</keyword>
<keyword evidence="5" id="KW-0598">Phosphotransferase system</keyword>
<evidence type="ECO:0000256" key="2">
    <source>
        <dbReference type="ARBA" id="ARBA00022553"/>
    </source>
</evidence>
<gene>
    <name evidence="7" type="ORF">LDX53_08315</name>
</gene>
<dbReference type="OrthoDB" id="9808134at2"/>
<dbReference type="PROSITE" id="PS51100">
    <property type="entry name" value="PTS_EIIB_TYPE_3"/>
    <property type="match status" value="1"/>
</dbReference>
<evidence type="ECO:0000256" key="4">
    <source>
        <dbReference type="ARBA" id="ARBA00022679"/>
    </source>
</evidence>
<keyword evidence="4" id="KW-0808">Transferase</keyword>
<dbReference type="Pfam" id="PF02302">
    <property type="entry name" value="PTS_IIB"/>
    <property type="match status" value="1"/>
</dbReference>
<sequence>MKILLACGGGMSSSLLATALQNEAAKHGQNWTVHETSIDKVPDDLNEEDYQFILLAPQVSFKKKDFEEEAAKKNTKFILIPMTMYTPAKINQLYELVNQEAEK</sequence>
<evidence type="ECO:0000313" key="8">
    <source>
        <dbReference type="Proteomes" id="UP001164557"/>
    </source>
</evidence>
<name>A0A0F4LWX3_9LACO</name>
<dbReference type="EMBL" id="CP084389">
    <property type="protein sequence ID" value="UZX29561.1"/>
    <property type="molecule type" value="Genomic_DNA"/>
</dbReference>
<keyword evidence="2" id="KW-0597">Phosphoprotein</keyword>
<accession>A0A0F4LWX3</accession>
<dbReference type="Gene3D" id="3.40.50.2300">
    <property type="match status" value="1"/>
</dbReference>
<dbReference type="PANTHER" id="PTHR34581">
    <property type="entry name" value="PTS SYSTEM N,N'-DIACETYLCHITOBIOSE-SPECIFIC EIIB COMPONENT"/>
    <property type="match status" value="1"/>
</dbReference>
<dbReference type="SUPFAM" id="SSF52794">
    <property type="entry name" value="PTS system IIB component-like"/>
    <property type="match status" value="1"/>
</dbReference>
<evidence type="ECO:0000256" key="3">
    <source>
        <dbReference type="ARBA" id="ARBA00022597"/>
    </source>
</evidence>
<dbReference type="GO" id="GO:0008982">
    <property type="term" value="F:protein-N(PI)-phosphohistidine-sugar phosphotransferase activity"/>
    <property type="evidence" value="ECO:0007669"/>
    <property type="project" value="InterPro"/>
</dbReference>
<protein>
    <submittedName>
        <fullName evidence="7">PTS sugar transporter</fullName>
    </submittedName>
</protein>
<dbReference type="KEGG" id="lhs:DLD54_08235"/>
<dbReference type="GO" id="GO:0009401">
    <property type="term" value="P:phosphoenolpyruvate-dependent sugar phosphotransferase system"/>
    <property type="evidence" value="ECO:0007669"/>
    <property type="project" value="UniProtKB-KW"/>
</dbReference>
<dbReference type="InterPro" id="IPR003501">
    <property type="entry name" value="PTS_EIIB_2/3"/>
</dbReference>
<organism evidence="7 8">
    <name type="scientific">Lactobacillus helsingborgensis</name>
    <dbReference type="NCBI Taxonomy" id="1218494"/>
    <lineage>
        <taxon>Bacteria</taxon>
        <taxon>Bacillati</taxon>
        <taxon>Bacillota</taxon>
        <taxon>Bacilli</taxon>
        <taxon>Lactobacillales</taxon>
        <taxon>Lactobacillaceae</taxon>
        <taxon>Lactobacillus</taxon>
    </lineage>
</organism>
<keyword evidence="3 7" id="KW-0762">Sugar transport</keyword>
<evidence type="ECO:0000256" key="1">
    <source>
        <dbReference type="ARBA" id="ARBA00022448"/>
    </source>
</evidence>
<keyword evidence="1" id="KW-0813">Transport</keyword>
<dbReference type="InterPro" id="IPR051819">
    <property type="entry name" value="PTS_sugar-specific_EIIB"/>
</dbReference>
<dbReference type="AlphaFoldDB" id="A0A0F4LWX3"/>
<dbReference type="RefSeq" id="WP_046327757.1">
    <property type="nucleotide sequence ID" value="NZ_CP029544.1"/>
</dbReference>
<dbReference type="GO" id="GO:0016301">
    <property type="term" value="F:kinase activity"/>
    <property type="evidence" value="ECO:0007669"/>
    <property type="project" value="UniProtKB-KW"/>
</dbReference>
<evidence type="ECO:0000313" key="7">
    <source>
        <dbReference type="EMBL" id="UZX29561.1"/>
    </source>
</evidence>
<dbReference type="PANTHER" id="PTHR34581:SF2">
    <property type="entry name" value="PTS SYSTEM N,N'-DIACETYLCHITOBIOSE-SPECIFIC EIIB COMPONENT"/>
    <property type="match status" value="1"/>
</dbReference>